<evidence type="ECO:0000259" key="2">
    <source>
        <dbReference type="SMART" id="SM00507"/>
    </source>
</evidence>
<dbReference type="Pfam" id="PF13518">
    <property type="entry name" value="HTH_28"/>
    <property type="match status" value="1"/>
</dbReference>
<accession>A0ABS3ULP6</accession>
<dbReference type="Proteomes" id="UP000679690">
    <property type="component" value="Unassembled WGS sequence"/>
</dbReference>
<proteinExistence type="predicted"/>
<evidence type="ECO:0000313" key="4">
    <source>
        <dbReference type="Proteomes" id="UP000679690"/>
    </source>
</evidence>
<evidence type="ECO:0000256" key="1">
    <source>
        <dbReference type="SAM" id="MobiDB-lite"/>
    </source>
</evidence>
<protein>
    <submittedName>
        <fullName evidence="3">Helix-turn-helix domain-containing protein</fullName>
    </submittedName>
</protein>
<dbReference type="CDD" id="cd00085">
    <property type="entry name" value="HNHc"/>
    <property type="match status" value="1"/>
</dbReference>
<gene>
    <name evidence="3" type="ORF">J5X75_19500</name>
</gene>
<reference evidence="3 4" key="1">
    <citation type="submission" date="2021-03" db="EMBL/GenBank/DDBJ databases">
        <title>Actinoplanes flavus sp. nov., a novel actinomycete isolated from Coconut Palm rhizosphere soil.</title>
        <authorList>
            <person name="Luo X."/>
        </authorList>
    </citation>
    <scope>NUCLEOTIDE SEQUENCE [LARGE SCALE GENOMIC DNA]</scope>
    <source>
        <strain evidence="3 4">NEAU-H7</strain>
    </source>
</reference>
<name>A0ABS3ULP6_9ACTN</name>
<keyword evidence="4" id="KW-1185">Reference proteome</keyword>
<dbReference type="RefSeq" id="WP_208468833.1">
    <property type="nucleotide sequence ID" value="NZ_JAGFNS010000012.1"/>
</dbReference>
<dbReference type="SMART" id="SM00507">
    <property type="entry name" value="HNHc"/>
    <property type="match status" value="1"/>
</dbReference>
<dbReference type="SUPFAM" id="SSF46689">
    <property type="entry name" value="Homeodomain-like"/>
    <property type="match status" value="1"/>
</dbReference>
<dbReference type="InterPro" id="IPR009057">
    <property type="entry name" value="Homeodomain-like_sf"/>
</dbReference>
<dbReference type="InterPro" id="IPR055247">
    <property type="entry name" value="InsJ-like_HTH"/>
</dbReference>
<dbReference type="InterPro" id="IPR003615">
    <property type="entry name" value="HNH_nuc"/>
</dbReference>
<feature type="domain" description="HNH nuclease" evidence="2">
    <location>
        <begin position="80"/>
        <end position="136"/>
    </location>
</feature>
<organism evidence="3 4">
    <name type="scientific">Actinoplanes flavus</name>
    <dbReference type="NCBI Taxonomy" id="2820290"/>
    <lineage>
        <taxon>Bacteria</taxon>
        <taxon>Bacillati</taxon>
        <taxon>Actinomycetota</taxon>
        <taxon>Actinomycetes</taxon>
        <taxon>Micromonosporales</taxon>
        <taxon>Micromonosporaceae</taxon>
        <taxon>Actinoplanes</taxon>
    </lineage>
</organism>
<dbReference type="EMBL" id="JAGFNS010000012">
    <property type="protein sequence ID" value="MBO3739700.1"/>
    <property type="molecule type" value="Genomic_DNA"/>
</dbReference>
<feature type="region of interest" description="Disordered" evidence="1">
    <location>
        <begin position="216"/>
        <end position="258"/>
    </location>
</feature>
<evidence type="ECO:0000313" key="3">
    <source>
        <dbReference type="EMBL" id="MBO3739700.1"/>
    </source>
</evidence>
<sequence>MLTEAVAASTSMSGVLRHLDLRVSGGSHAHLRRRITQLGIDTSHFVGRVHVPGTRNPRRRGPDQILIERPLDAKRQAPTVLRRALEDLDRPYRCTECGIDGSWNGRPLTLQVDHIDGRFWNCRAENLRFLCPNCHSQTANYAGRNRPRRRVPVVRVDDLGSPVEQPVRCATTDEERAEVLQKVRRKEMTVADAARQLGCERRQVYALMRRWETRGTLEPLRGKPTTPDQPRAAIEDRSAVSETPRSGPTDYTLHNALP</sequence>
<comment type="caution">
    <text evidence="3">The sequence shown here is derived from an EMBL/GenBank/DDBJ whole genome shotgun (WGS) entry which is preliminary data.</text>
</comment>